<feature type="compositionally biased region" description="Pro residues" evidence="1">
    <location>
        <begin position="221"/>
        <end position="230"/>
    </location>
</feature>
<keyword evidence="2" id="KW-1133">Transmembrane helix</keyword>
<evidence type="ECO:0000313" key="3">
    <source>
        <dbReference type="EMBL" id="MDA5108621.1"/>
    </source>
</evidence>
<dbReference type="Proteomes" id="UP001151071">
    <property type="component" value="Unassembled WGS sequence"/>
</dbReference>
<evidence type="ECO:0000256" key="1">
    <source>
        <dbReference type="SAM" id="MobiDB-lite"/>
    </source>
</evidence>
<keyword evidence="4" id="KW-1185">Reference proteome</keyword>
<feature type="transmembrane region" description="Helical" evidence="2">
    <location>
        <begin position="112"/>
        <end position="132"/>
    </location>
</feature>
<dbReference type="RefSeq" id="WP_035300121.1">
    <property type="nucleotide sequence ID" value="NZ_JAPYYP010000009.1"/>
</dbReference>
<evidence type="ECO:0000313" key="4">
    <source>
        <dbReference type="Proteomes" id="UP001151071"/>
    </source>
</evidence>
<name>A0A9X3TPY3_9BACL</name>
<organism evidence="3 4">
    <name type="scientific">Brevibacillus thermoruber</name>
    <dbReference type="NCBI Taxonomy" id="33942"/>
    <lineage>
        <taxon>Bacteria</taxon>
        <taxon>Bacillati</taxon>
        <taxon>Bacillota</taxon>
        <taxon>Bacilli</taxon>
        <taxon>Bacillales</taxon>
        <taxon>Paenibacillaceae</taxon>
        <taxon>Brevibacillus</taxon>
    </lineage>
</organism>
<evidence type="ECO:0000256" key="2">
    <source>
        <dbReference type="SAM" id="Phobius"/>
    </source>
</evidence>
<feature type="region of interest" description="Disordered" evidence="1">
    <location>
        <begin position="140"/>
        <end position="290"/>
    </location>
</feature>
<reference evidence="3" key="1">
    <citation type="submission" date="2022-12" db="EMBL/GenBank/DDBJ databases">
        <title>Draft genome sequence of the thermophilic strain Brevibacillus thermoruber HT42, isolated from Los Humeros, Puebla, Mexico, with biotechnological potential.</title>
        <authorList>
            <person name="Lara Sanchez J."/>
            <person name="Solis Palacios R."/>
            <person name="Bustos Baena A.S."/>
            <person name="Ruz Baez A.E."/>
            <person name="Espinosa Luna G."/>
            <person name="Oliart Ros R.M."/>
        </authorList>
    </citation>
    <scope>NUCLEOTIDE SEQUENCE</scope>
    <source>
        <strain evidence="3">HT42</strain>
    </source>
</reference>
<feature type="compositionally biased region" description="Basic and acidic residues" evidence="1">
    <location>
        <begin position="82"/>
        <end position="93"/>
    </location>
</feature>
<comment type="caution">
    <text evidence="3">The sequence shown here is derived from an EMBL/GenBank/DDBJ whole genome shotgun (WGS) entry which is preliminary data.</text>
</comment>
<feature type="compositionally biased region" description="Low complexity" evidence="1">
    <location>
        <begin position="147"/>
        <end position="160"/>
    </location>
</feature>
<keyword evidence="2" id="KW-0812">Transmembrane</keyword>
<evidence type="ECO:0008006" key="5">
    <source>
        <dbReference type="Google" id="ProtNLM"/>
    </source>
</evidence>
<dbReference type="EMBL" id="JAPYYP010000009">
    <property type="protein sequence ID" value="MDA5108621.1"/>
    <property type="molecule type" value="Genomic_DNA"/>
</dbReference>
<feature type="compositionally biased region" description="Basic and acidic residues" evidence="1">
    <location>
        <begin position="191"/>
        <end position="204"/>
    </location>
</feature>
<protein>
    <recommendedName>
        <fullName evidence="5">Anti-sigma factor</fullName>
    </recommendedName>
</protein>
<gene>
    <name evidence="3" type="ORF">O3V59_09630</name>
</gene>
<feature type="compositionally biased region" description="Basic and acidic residues" evidence="1">
    <location>
        <begin position="232"/>
        <end position="290"/>
    </location>
</feature>
<proteinExistence type="predicted"/>
<feature type="region of interest" description="Disordered" evidence="1">
    <location>
        <begin position="73"/>
        <end position="99"/>
    </location>
</feature>
<accession>A0A9X3TPY3</accession>
<feature type="compositionally biased region" description="Low complexity" evidence="1">
    <location>
        <begin position="205"/>
        <end position="216"/>
    </location>
</feature>
<sequence>MMDEEIWEWMQRDMDGDLSPEEREKLLAMLRNDPDLQLKYDRLKRVSEQLEQLPPVTPPYSLVDAILPQLESGSVRPAAESGPKREPLPKLEVKQAASAAEKPAKWRRAYVWMARIGSGAVAACLLVFLLFMGSGDKQPEADGYQQGSPGEEAPAVAPAVVGPPVPPPSTHSSSVTPGEQPEKPAQTVKPKATEKKDQKPKAEPKSQPAKPAAQPKKTVEPKPPVRPVIEPPEEKPVFPIGLEEKQDDKEKKSDRKEKKEHDGGDDRDDRNSRDDDDHSGSDRGKSRDRD</sequence>
<keyword evidence="2" id="KW-0472">Membrane</keyword>
<dbReference type="AlphaFoldDB" id="A0A9X3TPY3"/>